<keyword evidence="3" id="KW-1003">Cell membrane</keyword>
<evidence type="ECO:0000256" key="6">
    <source>
        <dbReference type="ARBA" id="ARBA00023136"/>
    </source>
</evidence>
<keyword evidence="9" id="KW-1185">Reference proteome</keyword>
<feature type="transmembrane region" description="Helical" evidence="7">
    <location>
        <begin position="232"/>
        <end position="251"/>
    </location>
</feature>
<dbReference type="AlphaFoldDB" id="A0ABD3NAJ9"/>
<dbReference type="Proteomes" id="UP001530293">
    <property type="component" value="Unassembled WGS sequence"/>
</dbReference>
<sequence>MSIHAHHHPGDDAMFPESQQHQLPIPISPPPPMVATTTSIDDGYKSSILRFVLLPSQVMLILLLEFLNSFRSFGLRFVMYNYITNEFGIEDVNAGKLLGIKGFVDIAFGLAGSILVDIYGVRKISIAALSVAIVGRTLLAFGRTKGALYLALFLFSPCGDALLSVGLYKVALKKLTTPSTRPLGFALSYSTFNLAGAIADILVDKMRAGLEDLSLDSHFVGVGGVYTPIRQFIVVTWLVVVLTWIIAYCFLEDWTVIDTNDPEEDDCIDEGSDIDIGMMSAKPMVRLHILRRWFPNFDQLIRREEDEMHHPQGDATTKCRAPNYKMYRTQYTRSTGGRTSLYTCITDIFSQIAALLQLRSTWRVLVFGFASSAIAMNWTFSEMIMPPFLERRFGESIPIYTIQSINLFGCLIFPPIVGAITSGREDFSVIMPGLWIMAISPMFVAMSPNVIGACAWQVFMTTGEVLWSPRQTSWTASLAPTGSEGLFFAISSARSVMGPLTDFVMGVINQTYNSNCPECRDQYGHFCEARLNEDENNLQCASAQESCNIVLDNNQQSCPKTCLECPTWEATDPSTCWYLLLLASLVTPMCIWFYLPFLRGNYDRDYKCYGILSCSKNRLFGICGASAEMNYMHNRDGGSQLYEHVDGQYIVNESNEIGGINSFENETELTQSPGLV</sequence>
<dbReference type="Pfam" id="PF07690">
    <property type="entry name" value="MFS_1"/>
    <property type="match status" value="1"/>
</dbReference>
<proteinExistence type="predicted"/>
<dbReference type="GO" id="GO:0005886">
    <property type="term" value="C:plasma membrane"/>
    <property type="evidence" value="ECO:0007669"/>
    <property type="project" value="UniProtKB-SubCell"/>
</dbReference>
<dbReference type="PANTHER" id="PTHR23517:SF3">
    <property type="entry name" value="INTEGRAL MEMBRANE TRANSPORT PROTEIN"/>
    <property type="match status" value="1"/>
</dbReference>
<protein>
    <submittedName>
        <fullName evidence="8">Uncharacterized protein</fullName>
    </submittedName>
</protein>
<dbReference type="PANTHER" id="PTHR23517">
    <property type="entry name" value="RESISTANCE PROTEIN MDTM, PUTATIVE-RELATED-RELATED"/>
    <property type="match status" value="1"/>
</dbReference>
<feature type="transmembrane region" description="Helical" evidence="7">
    <location>
        <begin position="183"/>
        <end position="203"/>
    </location>
</feature>
<dbReference type="SUPFAM" id="SSF103473">
    <property type="entry name" value="MFS general substrate transporter"/>
    <property type="match status" value="1"/>
</dbReference>
<keyword evidence="5 7" id="KW-1133">Transmembrane helix</keyword>
<reference evidence="8 9" key="1">
    <citation type="submission" date="2024-10" db="EMBL/GenBank/DDBJ databases">
        <title>Updated reference genomes for cyclostephanoid diatoms.</title>
        <authorList>
            <person name="Roberts W.R."/>
            <person name="Alverson A.J."/>
        </authorList>
    </citation>
    <scope>NUCLEOTIDE SEQUENCE [LARGE SCALE GENOMIC DNA]</scope>
    <source>
        <strain evidence="8 9">AJA232-27</strain>
    </source>
</reference>
<feature type="transmembrane region" description="Helical" evidence="7">
    <location>
        <begin position="148"/>
        <end position="171"/>
    </location>
</feature>
<keyword evidence="4 7" id="KW-0812">Transmembrane</keyword>
<evidence type="ECO:0000256" key="2">
    <source>
        <dbReference type="ARBA" id="ARBA00022448"/>
    </source>
</evidence>
<feature type="transmembrane region" description="Helical" evidence="7">
    <location>
        <begin position="433"/>
        <end position="459"/>
    </location>
</feature>
<evidence type="ECO:0000256" key="3">
    <source>
        <dbReference type="ARBA" id="ARBA00022475"/>
    </source>
</evidence>
<feature type="transmembrane region" description="Helical" evidence="7">
    <location>
        <begin position="577"/>
        <end position="597"/>
    </location>
</feature>
<feature type="transmembrane region" description="Helical" evidence="7">
    <location>
        <begin position="400"/>
        <end position="421"/>
    </location>
</feature>
<feature type="transmembrane region" description="Helical" evidence="7">
    <location>
        <begin position="48"/>
        <end position="67"/>
    </location>
</feature>
<organism evidence="8 9">
    <name type="scientific">Discostella pseudostelligera</name>
    <dbReference type="NCBI Taxonomy" id="259834"/>
    <lineage>
        <taxon>Eukaryota</taxon>
        <taxon>Sar</taxon>
        <taxon>Stramenopiles</taxon>
        <taxon>Ochrophyta</taxon>
        <taxon>Bacillariophyta</taxon>
        <taxon>Coscinodiscophyceae</taxon>
        <taxon>Thalassiosirophycidae</taxon>
        <taxon>Stephanodiscales</taxon>
        <taxon>Stephanodiscaceae</taxon>
        <taxon>Discostella</taxon>
    </lineage>
</organism>
<name>A0ABD3NAJ9_9STRA</name>
<evidence type="ECO:0000256" key="7">
    <source>
        <dbReference type="SAM" id="Phobius"/>
    </source>
</evidence>
<dbReference type="InterPro" id="IPR036259">
    <property type="entry name" value="MFS_trans_sf"/>
</dbReference>
<evidence type="ECO:0000256" key="1">
    <source>
        <dbReference type="ARBA" id="ARBA00004651"/>
    </source>
</evidence>
<dbReference type="EMBL" id="JALLBG020000023">
    <property type="protein sequence ID" value="KAL3771592.1"/>
    <property type="molecule type" value="Genomic_DNA"/>
</dbReference>
<comment type="caution">
    <text evidence="8">The sequence shown here is derived from an EMBL/GenBank/DDBJ whole genome shotgun (WGS) entry which is preliminary data.</text>
</comment>
<gene>
    <name evidence="8" type="ORF">ACHAWU_003767</name>
</gene>
<dbReference type="InterPro" id="IPR050171">
    <property type="entry name" value="MFS_Transporters"/>
</dbReference>
<dbReference type="InterPro" id="IPR011701">
    <property type="entry name" value="MFS"/>
</dbReference>
<comment type="subcellular location">
    <subcellularLocation>
        <location evidence="1">Cell membrane</location>
        <topology evidence="1">Multi-pass membrane protein</topology>
    </subcellularLocation>
</comment>
<evidence type="ECO:0000256" key="5">
    <source>
        <dbReference type="ARBA" id="ARBA00022989"/>
    </source>
</evidence>
<evidence type="ECO:0000313" key="8">
    <source>
        <dbReference type="EMBL" id="KAL3771592.1"/>
    </source>
</evidence>
<keyword evidence="2" id="KW-0813">Transport</keyword>
<accession>A0ABD3NAJ9</accession>
<evidence type="ECO:0000313" key="9">
    <source>
        <dbReference type="Proteomes" id="UP001530293"/>
    </source>
</evidence>
<keyword evidence="6 7" id="KW-0472">Membrane</keyword>
<feature type="transmembrane region" description="Helical" evidence="7">
    <location>
        <begin position="362"/>
        <end position="380"/>
    </location>
</feature>
<evidence type="ECO:0000256" key="4">
    <source>
        <dbReference type="ARBA" id="ARBA00022692"/>
    </source>
</evidence>
<dbReference type="Gene3D" id="1.20.1250.20">
    <property type="entry name" value="MFS general substrate transporter like domains"/>
    <property type="match status" value="1"/>
</dbReference>